<protein>
    <recommendedName>
        <fullName evidence="4">Regulatory protein</fullName>
    </recommendedName>
</protein>
<evidence type="ECO:0000313" key="3">
    <source>
        <dbReference type="Proteomes" id="UP001272987"/>
    </source>
</evidence>
<feature type="compositionally biased region" description="Polar residues" evidence="1">
    <location>
        <begin position="108"/>
        <end position="125"/>
    </location>
</feature>
<feature type="region of interest" description="Disordered" evidence="1">
    <location>
        <begin position="192"/>
        <end position="221"/>
    </location>
</feature>
<sequence length="221" mass="23330">MSTTDAPPLTASYISRVKSDFESNVKEQKLLRAEIAERQEKLSSLAGDHDMLVALMKTLGIAAPADTDAVPENAGNSTPSATKTSAQPGKPDAKRTRKRASGRDRTSRTPQTGTATASTKVSKPTQVELVRSYLQGQSGPHSAGEVTAALNEAHPERGFQVKVIRQALDALVAKNDADRQTQGKSVYYVAKSPGAPALGAPSEDTGEDNAPVPVQAENQQP</sequence>
<evidence type="ECO:0008006" key="4">
    <source>
        <dbReference type="Google" id="ProtNLM"/>
    </source>
</evidence>
<evidence type="ECO:0000313" key="2">
    <source>
        <dbReference type="EMBL" id="MDX3025643.1"/>
    </source>
</evidence>
<dbReference type="InterPro" id="IPR036388">
    <property type="entry name" value="WH-like_DNA-bd_sf"/>
</dbReference>
<name>A0ABU4MG30_9ACTN</name>
<gene>
    <name evidence="2" type="ORF">PV666_48450</name>
</gene>
<dbReference type="Proteomes" id="UP001272987">
    <property type="component" value="Unassembled WGS sequence"/>
</dbReference>
<feature type="compositionally biased region" description="Polar residues" evidence="1">
    <location>
        <begin position="74"/>
        <end position="87"/>
    </location>
</feature>
<keyword evidence="3" id="KW-1185">Reference proteome</keyword>
<feature type="region of interest" description="Disordered" evidence="1">
    <location>
        <begin position="67"/>
        <end position="146"/>
    </location>
</feature>
<dbReference type="Gene3D" id="1.10.10.10">
    <property type="entry name" value="Winged helix-like DNA-binding domain superfamily/Winged helix DNA-binding domain"/>
    <property type="match status" value="1"/>
</dbReference>
<dbReference type="EMBL" id="JARAWP010000051">
    <property type="protein sequence ID" value="MDX3025643.1"/>
    <property type="molecule type" value="Genomic_DNA"/>
</dbReference>
<dbReference type="RefSeq" id="WP_319167644.1">
    <property type="nucleotide sequence ID" value="NZ_JARAWP010000051.1"/>
</dbReference>
<accession>A0ABU4MG30</accession>
<proteinExistence type="predicted"/>
<organism evidence="2 3">
    <name type="scientific">Streptomyces acidiscabies</name>
    <dbReference type="NCBI Taxonomy" id="42234"/>
    <lineage>
        <taxon>Bacteria</taxon>
        <taxon>Bacillati</taxon>
        <taxon>Actinomycetota</taxon>
        <taxon>Actinomycetes</taxon>
        <taxon>Kitasatosporales</taxon>
        <taxon>Streptomycetaceae</taxon>
        <taxon>Streptomyces</taxon>
    </lineage>
</organism>
<comment type="caution">
    <text evidence="2">The sequence shown here is derived from an EMBL/GenBank/DDBJ whole genome shotgun (WGS) entry which is preliminary data.</text>
</comment>
<reference evidence="2 3" key="1">
    <citation type="journal article" date="2023" name="Microb. Genom.">
        <title>Mesoterricola silvestris gen. nov., sp. nov., Mesoterricola sediminis sp. nov., Geothrix oryzae sp. nov., Geothrix edaphica sp. nov., Geothrix rubra sp. nov., and Geothrix limicola sp. nov., six novel members of Acidobacteriota isolated from soils.</title>
        <authorList>
            <person name="Weisberg A.J."/>
            <person name="Pearce E."/>
            <person name="Kramer C.G."/>
            <person name="Chang J.H."/>
            <person name="Clarke C.R."/>
        </authorList>
    </citation>
    <scope>NUCLEOTIDE SEQUENCE [LARGE SCALE GENOMIC DNA]</scope>
    <source>
        <strain evidence="2 3">NB05-1H</strain>
    </source>
</reference>
<evidence type="ECO:0000256" key="1">
    <source>
        <dbReference type="SAM" id="MobiDB-lite"/>
    </source>
</evidence>